<dbReference type="EMBL" id="JACCHT010000001">
    <property type="protein sequence ID" value="NYT27316.1"/>
    <property type="molecule type" value="Genomic_DNA"/>
</dbReference>
<dbReference type="Pfam" id="PF13333">
    <property type="entry name" value="rve_2"/>
    <property type="match status" value="1"/>
</dbReference>
<comment type="caution">
    <text evidence="2">The sequence shown here is derived from an EMBL/GenBank/DDBJ whole genome shotgun (WGS) entry which is preliminary data.</text>
</comment>
<name>A0A853F182_9GAMM</name>
<evidence type="ECO:0000259" key="1">
    <source>
        <dbReference type="Pfam" id="PF13333"/>
    </source>
</evidence>
<dbReference type="Proteomes" id="UP000568751">
    <property type="component" value="Unassembled WGS sequence"/>
</dbReference>
<dbReference type="AlphaFoldDB" id="A0A853F182"/>
<proteinExistence type="predicted"/>
<organism evidence="2 3">
    <name type="scientific">Candidatus Thiodubiliella endoseptemdiera</name>
    <dbReference type="NCBI Taxonomy" id="2738886"/>
    <lineage>
        <taxon>Bacteria</taxon>
        <taxon>Pseudomonadati</taxon>
        <taxon>Pseudomonadota</taxon>
        <taxon>Gammaproteobacteria</taxon>
        <taxon>Candidatus Pseudothioglobaceae</taxon>
        <taxon>Candidatus Thiodubiliella</taxon>
    </lineage>
</organism>
<evidence type="ECO:0000313" key="2">
    <source>
        <dbReference type="EMBL" id="NYT27316.1"/>
    </source>
</evidence>
<dbReference type="GO" id="GO:0015074">
    <property type="term" value="P:DNA integration"/>
    <property type="evidence" value="ECO:0007669"/>
    <property type="project" value="InterPro"/>
</dbReference>
<protein>
    <submittedName>
        <fullName evidence="2">IS3 family transposase</fullName>
    </submittedName>
</protein>
<reference evidence="2 3" key="1">
    <citation type="submission" date="2020-05" db="EMBL/GenBank/DDBJ databases">
        <title>Horizontal transmission and recombination maintain forever young bacterial symbiont genomes.</title>
        <authorList>
            <person name="Russell S.L."/>
            <person name="Pepper-Tunick E."/>
            <person name="Svedberg J."/>
            <person name="Byrne A."/>
            <person name="Ruelas Castillo J."/>
            <person name="Vollmers C."/>
            <person name="Beinart R.A."/>
            <person name="Corbett-Detig R."/>
        </authorList>
    </citation>
    <scope>NUCLEOTIDE SEQUENCE [LARGE SCALE GENOMIC DNA]</scope>
    <source>
        <strain evidence="2">455</strain>
    </source>
</reference>
<evidence type="ECO:0000313" key="3">
    <source>
        <dbReference type="Proteomes" id="UP000568751"/>
    </source>
</evidence>
<dbReference type="InterPro" id="IPR001584">
    <property type="entry name" value="Integrase_cat-core"/>
</dbReference>
<accession>A0A853F182</accession>
<gene>
    <name evidence="2" type="ORF">H0A76_05130</name>
</gene>
<feature type="domain" description="Integrase catalytic" evidence="1">
    <location>
        <begin position="7"/>
        <end position="41"/>
    </location>
</feature>
<sequence length="44" mass="5276">MNKPTKPRAQATSAIFEYIEVFYNKIRRHSTIGYYSPSDYERVF</sequence>